<sequence>GKCESQRHRGGKVWGLRIWVTKRKLWSRGGFGGYPPRRGYCRHGCCRTYRYSNDCYSCCSHAADKPDAEFEDDEN</sequence>
<dbReference type="EMBL" id="KK793124">
    <property type="protein sequence ID" value="KDO36790.1"/>
    <property type="molecule type" value="Genomic_DNA"/>
</dbReference>
<name>A0A067D5J1_CITSI</name>
<protein>
    <submittedName>
        <fullName evidence="1">Uncharacterized protein</fullName>
    </submittedName>
</protein>
<keyword evidence="2" id="KW-1185">Reference proteome</keyword>
<dbReference type="Proteomes" id="UP000027120">
    <property type="component" value="Unassembled WGS sequence"/>
</dbReference>
<gene>
    <name evidence="1" type="ORF">CISIN_1g037636mg</name>
</gene>
<proteinExistence type="predicted"/>
<accession>A0A067D5J1</accession>
<organism evidence="1 2">
    <name type="scientific">Citrus sinensis</name>
    <name type="common">Sweet orange</name>
    <name type="synonym">Citrus aurantium var. sinensis</name>
    <dbReference type="NCBI Taxonomy" id="2711"/>
    <lineage>
        <taxon>Eukaryota</taxon>
        <taxon>Viridiplantae</taxon>
        <taxon>Streptophyta</taxon>
        <taxon>Embryophyta</taxon>
        <taxon>Tracheophyta</taxon>
        <taxon>Spermatophyta</taxon>
        <taxon>Magnoliopsida</taxon>
        <taxon>eudicotyledons</taxon>
        <taxon>Gunneridae</taxon>
        <taxon>Pentapetalae</taxon>
        <taxon>rosids</taxon>
        <taxon>malvids</taxon>
        <taxon>Sapindales</taxon>
        <taxon>Rutaceae</taxon>
        <taxon>Aurantioideae</taxon>
        <taxon>Citrus</taxon>
    </lineage>
</organism>
<evidence type="ECO:0000313" key="2">
    <source>
        <dbReference type="Proteomes" id="UP000027120"/>
    </source>
</evidence>
<dbReference type="AlphaFoldDB" id="A0A067D5J1"/>
<feature type="non-terminal residue" evidence="1">
    <location>
        <position position="1"/>
    </location>
</feature>
<evidence type="ECO:0000313" key="1">
    <source>
        <dbReference type="EMBL" id="KDO36790.1"/>
    </source>
</evidence>
<reference evidence="1 2" key="1">
    <citation type="submission" date="2014-04" db="EMBL/GenBank/DDBJ databases">
        <authorList>
            <consortium name="International Citrus Genome Consortium"/>
            <person name="Gmitter F."/>
            <person name="Chen C."/>
            <person name="Farmerie W."/>
            <person name="Harkins T."/>
            <person name="Desany B."/>
            <person name="Mohiuddin M."/>
            <person name="Kodira C."/>
            <person name="Borodovsky M."/>
            <person name="Lomsadze A."/>
            <person name="Burns P."/>
            <person name="Jenkins J."/>
            <person name="Prochnik S."/>
            <person name="Shu S."/>
            <person name="Chapman J."/>
            <person name="Pitluck S."/>
            <person name="Schmutz J."/>
            <person name="Rokhsar D."/>
        </authorList>
    </citation>
    <scope>NUCLEOTIDE SEQUENCE</scope>
</reference>